<gene>
    <name evidence="2" type="ORF">Pr1d_34000</name>
</gene>
<feature type="region of interest" description="Disordered" evidence="1">
    <location>
        <begin position="67"/>
        <end position="93"/>
    </location>
</feature>
<name>A0A5B9QPN8_9BACT</name>
<dbReference type="KEGG" id="bgok:Pr1d_34000"/>
<reference evidence="2 3" key="1">
    <citation type="submission" date="2019-08" db="EMBL/GenBank/DDBJ databases">
        <title>Deep-cultivation of Planctomycetes and their phenomic and genomic characterization uncovers novel biology.</title>
        <authorList>
            <person name="Wiegand S."/>
            <person name="Jogler M."/>
            <person name="Boedeker C."/>
            <person name="Pinto D."/>
            <person name="Vollmers J."/>
            <person name="Rivas-Marin E."/>
            <person name="Kohn T."/>
            <person name="Peeters S.H."/>
            <person name="Heuer A."/>
            <person name="Rast P."/>
            <person name="Oberbeckmann S."/>
            <person name="Bunk B."/>
            <person name="Jeske O."/>
            <person name="Meyerdierks A."/>
            <person name="Storesund J.E."/>
            <person name="Kallscheuer N."/>
            <person name="Luecker S."/>
            <person name="Lage O.M."/>
            <person name="Pohl T."/>
            <person name="Merkel B.J."/>
            <person name="Hornburger P."/>
            <person name="Mueller R.-W."/>
            <person name="Bruemmer F."/>
            <person name="Labrenz M."/>
            <person name="Spormann A.M."/>
            <person name="Op den Camp H."/>
            <person name="Overmann J."/>
            <person name="Amann R."/>
            <person name="Jetten M.S.M."/>
            <person name="Mascher T."/>
            <person name="Medema M.H."/>
            <person name="Devos D.P."/>
            <person name="Kaster A.-K."/>
            <person name="Ovreas L."/>
            <person name="Rohde M."/>
            <person name="Galperin M.Y."/>
            <person name="Jogler C."/>
        </authorList>
    </citation>
    <scope>NUCLEOTIDE SEQUENCE [LARGE SCALE GENOMIC DNA]</scope>
    <source>
        <strain evidence="2 3">Pr1d</strain>
    </source>
</reference>
<protein>
    <submittedName>
        <fullName evidence="2">Uncharacterized protein</fullName>
    </submittedName>
</protein>
<accession>A0A5B9QPN8</accession>
<dbReference type="AlphaFoldDB" id="A0A5B9QPN8"/>
<sequence>MTTNLATSCILNWLTGERAWLFAWQGKAECLPAGRLTSSLEQEFHDNLPEPDISLLESILHDASQPIGTTWTGELPKSLATNPPGGPDETMTRGLVIYSRQRVLLSHERRQR</sequence>
<evidence type="ECO:0000313" key="2">
    <source>
        <dbReference type="EMBL" id="QEG36091.1"/>
    </source>
</evidence>
<proteinExistence type="predicted"/>
<dbReference type="EMBL" id="CP042913">
    <property type="protein sequence ID" value="QEG36091.1"/>
    <property type="molecule type" value="Genomic_DNA"/>
</dbReference>
<organism evidence="2 3">
    <name type="scientific">Bythopirellula goksoeyrii</name>
    <dbReference type="NCBI Taxonomy" id="1400387"/>
    <lineage>
        <taxon>Bacteria</taxon>
        <taxon>Pseudomonadati</taxon>
        <taxon>Planctomycetota</taxon>
        <taxon>Planctomycetia</taxon>
        <taxon>Pirellulales</taxon>
        <taxon>Lacipirellulaceae</taxon>
        <taxon>Bythopirellula</taxon>
    </lineage>
</organism>
<evidence type="ECO:0000256" key="1">
    <source>
        <dbReference type="SAM" id="MobiDB-lite"/>
    </source>
</evidence>
<evidence type="ECO:0000313" key="3">
    <source>
        <dbReference type="Proteomes" id="UP000323917"/>
    </source>
</evidence>
<dbReference type="Proteomes" id="UP000323917">
    <property type="component" value="Chromosome"/>
</dbReference>
<dbReference type="RefSeq" id="WP_148074496.1">
    <property type="nucleotide sequence ID" value="NZ_CP042913.1"/>
</dbReference>
<keyword evidence="3" id="KW-1185">Reference proteome</keyword>